<name>A0A7D3VZL0_ACTVE</name>
<dbReference type="AlphaFoldDB" id="A0A7D3VZL0"/>
<dbReference type="EMBL" id="CP053892">
    <property type="protein sequence ID" value="QKG26018.1"/>
    <property type="molecule type" value="Genomic_DNA"/>
</dbReference>
<feature type="non-terminal residue" evidence="2">
    <location>
        <position position="50"/>
    </location>
</feature>
<evidence type="ECO:0000256" key="1">
    <source>
        <dbReference type="SAM" id="MobiDB-lite"/>
    </source>
</evidence>
<evidence type="ECO:0000313" key="2">
    <source>
        <dbReference type="EMBL" id="QKG26018.1"/>
    </source>
</evidence>
<feature type="region of interest" description="Disordered" evidence="1">
    <location>
        <begin position="1"/>
        <end position="50"/>
    </location>
</feature>
<gene>
    <name evidence="2" type="ORF">ACTIVE_7671</name>
</gene>
<reference evidence="2 3" key="1">
    <citation type="submission" date="2020-05" db="EMBL/GenBank/DDBJ databases">
        <title>Actinomadura verrucosospora NRRL-B18236 (PFL_A860) Genome sequencing and assembly.</title>
        <authorList>
            <person name="Samborskyy M."/>
        </authorList>
    </citation>
    <scope>NUCLEOTIDE SEQUENCE [LARGE SCALE GENOMIC DNA]</scope>
    <source>
        <strain evidence="2 3">NRRL:B18236</strain>
    </source>
</reference>
<evidence type="ECO:0000313" key="3">
    <source>
        <dbReference type="Proteomes" id="UP000501240"/>
    </source>
</evidence>
<sequence length="50" mass="4952">MQQHEVEVPARGQLAPPVAAHGGKGDARRRGTGRHGTGERGGGGRGPAGG</sequence>
<protein>
    <submittedName>
        <fullName evidence="2">Uncharacterized protein</fullName>
    </submittedName>
</protein>
<dbReference type="Proteomes" id="UP000501240">
    <property type="component" value="Chromosome"/>
</dbReference>
<proteinExistence type="predicted"/>
<organism evidence="2 3">
    <name type="scientific">Actinomadura verrucosospora</name>
    <dbReference type="NCBI Taxonomy" id="46165"/>
    <lineage>
        <taxon>Bacteria</taxon>
        <taxon>Bacillati</taxon>
        <taxon>Actinomycetota</taxon>
        <taxon>Actinomycetes</taxon>
        <taxon>Streptosporangiales</taxon>
        <taxon>Thermomonosporaceae</taxon>
        <taxon>Actinomadura</taxon>
    </lineage>
</organism>
<keyword evidence="3" id="KW-1185">Reference proteome</keyword>
<feature type="compositionally biased region" description="Gly residues" evidence="1">
    <location>
        <begin position="39"/>
        <end position="50"/>
    </location>
</feature>
<accession>A0A7D3VZL0</accession>